<reference evidence="1 2" key="1">
    <citation type="submission" date="2023-11" db="EMBL/GenBank/DDBJ databases">
        <title>Bacillus jintuensis, isolated from a mudflat on the Beibu Gulf coast.</title>
        <authorList>
            <person name="Li M."/>
        </authorList>
    </citation>
    <scope>NUCLEOTIDE SEQUENCE [LARGE SCALE GENOMIC DNA]</scope>
    <source>
        <strain evidence="1 2">31A1R</strain>
    </source>
</reference>
<gene>
    <name evidence="1" type="ORF">SM124_10345</name>
</gene>
<evidence type="ECO:0000313" key="2">
    <source>
        <dbReference type="Proteomes" id="UP001290455"/>
    </source>
</evidence>
<dbReference type="Pfam" id="PF26149">
    <property type="entry name" value="YuzK"/>
    <property type="match status" value="1"/>
</dbReference>
<keyword evidence="2" id="KW-1185">Reference proteome</keyword>
<sequence>MYSAHGVGYETYCRKHEIRMRIEKSRQQDYLKSQRMIADIGRKLRI</sequence>
<dbReference type="Proteomes" id="UP001290455">
    <property type="component" value="Unassembled WGS sequence"/>
</dbReference>
<dbReference type="EMBL" id="JAXOFX010000005">
    <property type="protein sequence ID" value="MDZ5472147.1"/>
    <property type="molecule type" value="Genomic_DNA"/>
</dbReference>
<protein>
    <submittedName>
        <fullName evidence="1">Uncharacterized protein</fullName>
    </submittedName>
</protein>
<accession>A0ABU5IYH8</accession>
<evidence type="ECO:0000313" key="1">
    <source>
        <dbReference type="EMBL" id="MDZ5472147.1"/>
    </source>
</evidence>
<dbReference type="RefSeq" id="WP_322446445.1">
    <property type="nucleotide sequence ID" value="NZ_JAXOFX010000005.1"/>
</dbReference>
<dbReference type="InterPro" id="IPR058676">
    <property type="entry name" value="YuzK"/>
</dbReference>
<comment type="caution">
    <text evidence="1">The sequence shown here is derived from an EMBL/GenBank/DDBJ whole genome shotgun (WGS) entry which is preliminary data.</text>
</comment>
<name>A0ABU5IYH8_9BACI</name>
<organism evidence="1 2">
    <name type="scientific">Robertmurraya mangrovi</name>
    <dbReference type="NCBI Taxonomy" id="3098077"/>
    <lineage>
        <taxon>Bacteria</taxon>
        <taxon>Bacillati</taxon>
        <taxon>Bacillota</taxon>
        <taxon>Bacilli</taxon>
        <taxon>Bacillales</taxon>
        <taxon>Bacillaceae</taxon>
        <taxon>Robertmurraya</taxon>
    </lineage>
</organism>
<proteinExistence type="predicted"/>